<dbReference type="InterPro" id="IPR036540">
    <property type="entry name" value="Pox_vCCI-like_sf"/>
</dbReference>
<keyword evidence="3" id="KW-1185">Reference proteome</keyword>
<dbReference type="EMBL" id="KM502564">
    <property type="protein sequence ID" value="AIZ77370.1"/>
    <property type="molecule type" value="Genomic_DNA"/>
</dbReference>
<protein>
    <submittedName>
        <fullName evidence="2">Putative GM-CSF</fullName>
    </submittedName>
</protein>
<feature type="compositionally biased region" description="Low complexity" evidence="1">
    <location>
        <begin position="246"/>
        <end position="259"/>
    </location>
</feature>
<feature type="compositionally biased region" description="Basic residues" evidence="1">
    <location>
        <begin position="230"/>
        <end position="245"/>
    </location>
</feature>
<evidence type="ECO:0000256" key="1">
    <source>
        <dbReference type="SAM" id="MobiDB-lite"/>
    </source>
</evidence>
<feature type="region of interest" description="Disordered" evidence="1">
    <location>
        <begin position="230"/>
        <end position="272"/>
    </location>
</feature>
<dbReference type="Proteomes" id="UP000107385">
    <property type="component" value="Segment"/>
</dbReference>
<dbReference type="InterPro" id="IPR003184">
    <property type="entry name" value="Orthopox_35kDa"/>
</dbReference>
<dbReference type="RefSeq" id="YP_009112858.1">
    <property type="nucleotide sequence ID" value="NC_025963.1"/>
</dbReference>
<dbReference type="SMR" id="A0A0A7M9U5"/>
<dbReference type="SUPFAM" id="SSF49889">
    <property type="entry name" value="Soluble secreted chemokine inhibitor, VCCI"/>
    <property type="match status" value="1"/>
</dbReference>
<sequence length="272" mass="30525">MAADGLRLLLALAAVLGGGPARARAHKGFHGGEDFCRAHERDIYPSLQIWVRVDRDPGVARNASTCTLNVEAHPSGFDAHAYADAAGVNVSLATKHFGKFSTRLLRTTFSPEKDKIYVYLDSWSPWTRSVDPLFRNGSGADNGTDPNLLLEVLETARLSVEVGCSAPGFRPDLADPLETHADPDLLTLTDTHDRKRDPGAVEVDLRVDERCVRSAYVKVVLRDACFQQAMHHRQRPRRRLPRQSRRQLQQQLKLKPQPQHQVSCRNERRKIQ</sequence>
<evidence type="ECO:0000313" key="2">
    <source>
        <dbReference type="EMBL" id="AIZ77370.1"/>
    </source>
</evidence>
<dbReference type="GeneID" id="22647517"/>
<evidence type="ECO:0000313" key="3">
    <source>
        <dbReference type="Proteomes" id="UP000107385"/>
    </source>
</evidence>
<dbReference type="OrthoDB" id="19978at10239"/>
<dbReference type="Pfam" id="PF02250">
    <property type="entry name" value="Orthopox_35kD"/>
    <property type="match status" value="1"/>
</dbReference>
<dbReference type="KEGG" id="vg:22647517"/>
<accession>A0A0A7M9U5</accession>
<proteinExistence type="predicted"/>
<reference evidence="2 3" key="1">
    <citation type="submission" date="2014-09" db="EMBL/GenBank/DDBJ databases">
        <title>Parapoxvirus (PPV) of red deer reveals sub-clinical infection and confirms a unique species.</title>
        <authorList>
            <person name="Friederichs S."/>
            <person name="Stefan K."/>
            <person name="Helmut B."/>
            <person name="Heike L."/>
            <person name="Mathias B."/>
        </authorList>
    </citation>
    <scope>NUCLEOTIDE SEQUENCE [LARGE SCALE GENOMIC DNA]</scope>
    <source>
        <strain evidence="2">HL953</strain>
    </source>
</reference>
<name>A0A0A7M9U5_9POXV</name>
<organism evidence="2 3">
    <name type="scientific">Parapoxvirus red deer/HL953</name>
    <dbReference type="NCBI Taxonomy" id="1579460"/>
    <lineage>
        <taxon>Viruses</taxon>
        <taxon>Varidnaviria</taxon>
        <taxon>Bamfordvirae</taxon>
        <taxon>Nucleocytoviricota</taxon>
        <taxon>Pokkesviricetes</taxon>
        <taxon>Chitovirales</taxon>
        <taxon>Poxviridae</taxon>
        <taxon>Chordopoxvirinae</taxon>
        <taxon>Parapoxvirus</taxon>
        <taxon>Parapoxvirus reddeerpox</taxon>
        <taxon>Red deerpox virus</taxon>
    </lineage>
</organism>